<proteinExistence type="predicted"/>
<evidence type="ECO:0000313" key="1">
    <source>
        <dbReference type="EMBL" id="KAK3722638.1"/>
    </source>
</evidence>
<gene>
    <name evidence="1" type="ORF">LTR37_002208</name>
</gene>
<protein>
    <submittedName>
        <fullName evidence="1">Uncharacterized protein</fullName>
    </submittedName>
</protein>
<sequence length="178" mass="20270">MAARPSLLGLPGELRNRIYRDALLTDDSDVIVDATGVPEPALLLTCKQIRAEGGQIYYSERAFSIHISDYDTAVAVKWTRRHRLIREDYKIDAKCRVVNTGYPHWVNLVSWLERLFNEEVFLRAFFPSQAPAGTSTGLLTIGAMFASVQAMRGQPWSRVKTLLDEQHHILISIDKQWE</sequence>
<name>A0ACC3NTG9_9PEZI</name>
<dbReference type="Proteomes" id="UP001281147">
    <property type="component" value="Unassembled WGS sequence"/>
</dbReference>
<keyword evidence="2" id="KW-1185">Reference proteome</keyword>
<comment type="caution">
    <text evidence="1">The sequence shown here is derived from an EMBL/GenBank/DDBJ whole genome shotgun (WGS) entry which is preliminary data.</text>
</comment>
<organism evidence="1 2">
    <name type="scientific">Vermiconidia calcicola</name>
    <dbReference type="NCBI Taxonomy" id="1690605"/>
    <lineage>
        <taxon>Eukaryota</taxon>
        <taxon>Fungi</taxon>
        <taxon>Dikarya</taxon>
        <taxon>Ascomycota</taxon>
        <taxon>Pezizomycotina</taxon>
        <taxon>Dothideomycetes</taxon>
        <taxon>Dothideomycetidae</taxon>
        <taxon>Mycosphaerellales</taxon>
        <taxon>Extremaceae</taxon>
        <taxon>Vermiconidia</taxon>
    </lineage>
</organism>
<accession>A0ACC3NTG9</accession>
<dbReference type="EMBL" id="JAUTXU010000012">
    <property type="protein sequence ID" value="KAK3722638.1"/>
    <property type="molecule type" value="Genomic_DNA"/>
</dbReference>
<reference evidence="1" key="1">
    <citation type="submission" date="2023-07" db="EMBL/GenBank/DDBJ databases">
        <title>Black Yeasts Isolated from many extreme environments.</title>
        <authorList>
            <person name="Coleine C."/>
            <person name="Stajich J.E."/>
            <person name="Selbmann L."/>
        </authorList>
    </citation>
    <scope>NUCLEOTIDE SEQUENCE</scope>
    <source>
        <strain evidence="1">CCFEE 5714</strain>
    </source>
</reference>
<evidence type="ECO:0000313" key="2">
    <source>
        <dbReference type="Proteomes" id="UP001281147"/>
    </source>
</evidence>